<evidence type="ECO:0000313" key="1">
    <source>
        <dbReference type="EMBL" id="CAK9231026.1"/>
    </source>
</evidence>
<keyword evidence="2" id="KW-1185">Reference proteome</keyword>
<evidence type="ECO:0000313" key="2">
    <source>
        <dbReference type="Proteomes" id="UP001497512"/>
    </source>
</evidence>
<protein>
    <recommendedName>
        <fullName evidence="3">Viral late gene transcription factor 3 zinc ribbon domain-containing protein</fullName>
    </recommendedName>
</protein>
<gene>
    <name evidence="1" type="ORF">CSSPTR1EN2_LOCUS20217</name>
</gene>
<accession>A0ABP0UWQ6</accession>
<dbReference type="Proteomes" id="UP001497512">
    <property type="component" value="Chromosome 7"/>
</dbReference>
<dbReference type="EMBL" id="OZ019899">
    <property type="protein sequence ID" value="CAK9231026.1"/>
    <property type="molecule type" value="Genomic_DNA"/>
</dbReference>
<dbReference type="PANTHER" id="PTHR36809:SF1">
    <property type="entry name" value="TRANSMEMBRANE PROTEIN"/>
    <property type="match status" value="1"/>
</dbReference>
<reference evidence="1" key="1">
    <citation type="submission" date="2024-02" db="EMBL/GenBank/DDBJ databases">
        <authorList>
            <consortium name="ELIXIR-Norway"/>
            <consortium name="Elixir Norway"/>
        </authorList>
    </citation>
    <scope>NUCLEOTIDE SEQUENCE</scope>
</reference>
<dbReference type="PANTHER" id="PTHR36809">
    <property type="entry name" value="TRANSMEMBRANE PROTEIN"/>
    <property type="match status" value="1"/>
</dbReference>
<organism evidence="1 2">
    <name type="scientific">Sphagnum troendelagicum</name>
    <dbReference type="NCBI Taxonomy" id="128251"/>
    <lineage>
        <taxon>Eukaryota</taxon>
        <taxon>Viridiplantae</taxon>
        <taxon>Streptophyta</taxon>
        <taxon>Embryophyta</taxon>
        <taxon>Bryophyta</taxon>
        <taxon>Sphagnophytina</taxon>
        <taxon>Sphagnopsida</taxon>
        <taxon>Sphagnales</taxon>
        <taxon>Sphagnaceae</taxon>
        <taxon>Sphagnum</taxon>
    </lineage>
</organism>
<name>A0ABP0UWQ6_9BRYO</name>
<proteinExistence type="predicted"/>
<evidence type="ECO:0008006" key="3">
    <source>
        <dbReference type="Google" id="ProtNLM"/>
    </source>
</evidence>
<sequence length="136" mass="15266">MQLILQLLNPHDVFFVKIISTITNDTSLRHAPRSLQWNPLRRNQEFVQARAVSEMIEAAQAVPHTDLTWQTAAGAIAGVAPFVVAGIEFSKRIIAQRRCNVCGGSGLVQRGEYYFRCGGCGGFLPWQSWRRFFSGR</sequence>